<feature type="transmembrane region" description="Helical" evidence="2">
    <location>
        <begin position="587"/>
        <end position="610"/>
    </location>
</feature>
<name>A0ABM6FQX5_9BURK</name>
<dbReference type="InterPro" id="IPR020012">
    <property type="entry name" value="LysM_FimV"/>
</dbReference>
<proteinExistence type="predicted"/>
<feature type="compositionally biased region" description="Low complexity" evidence="1">
    <location>
        <begin position="409"/>
        <end position="422"/>
    </location>
</feature>
<feature type="region of interest" description="Disordered" evidence="1">
    <location>
        <begin position="393"/>
        <end position="446"/>
    </location>
</feature>
<feature type="compositionally biased region" description="Low complexity" evidence="1">
    <location>
        <begin position="750"/>
        <end position="766"/>
    </location>
</feature>
<evidence type="ECO:0000256" key="3">
    <source>
        <dbReference type="SAM" id="SignalP"/>
    </source>
</evidence>
<feature type="compositionally biased region" description="Low complexity" evidence="1">
    <location>
        <begin position="304"/>
        <end position="318"/>
    </location>
</feature>
<dbReference type="NCBIfam" id="TIGR03504">
    <property type="entry name" value="FimV_Cterm"/>
    <property type="match status" value="1"/>
</dbReference>
<feature type="compositionally biased region" description="Low complexity" evidence="1">
    <location>
        <begin position="692"/>
        <end position="706"/>
    </location>
</feature>
<evidence type="ECO:0000313" key="6">
    <source>
        <dbReference type="Proteomes" id="UP000035085"/>
    </source>
</evidence>
<keyword evidence="2" id="KW-1133">Transmembrane helix</keyword>
<dbReference type="Proteomes" id="UP000035085">
    <property type="component" value="Chromosome"/>
</dbReference>
<feature type="domain" description="FimV N-terminal" evidence="4">
    <location>
        <begin position="38"/>
        <end position="145"/>
    </location>
</feature>
<keyword evidence="2" id="KW-0472">Membrane</keyword>
<feature type="region of interest" description="Disordered" evidence="1">
    <location>
        <begin position="550"/>
        <end position="586"/>
    </location>
</feature>
<evidence type="ECO:0000256" key="2">
    <source>
        <dbReference type="SAM" id="Phobius"/>
    </source>
</evidence>
<feature type="compositionally biased region" description="Gly residues" evidence="1">
    <location>
        <begin position="423"/>
        <end position="433"/>
    </location>
</feature>
<dbReference type="NCBIfam" id="TIGR03505">
    <property type="entry name" value="FimV_core"/>
    <property type="match status" value="1"/>
</dbReference>
<feature type="compositionally biased region" description="Gly residues" evidence="1">
    <location>
        <begin position="329"/>
        <end position="341"/>
    </location>
</feature>
<feature type="region of interest" description="Disordered" evidence="1">
    <location>
        <begin position="622"/>
        <end position="641"/>
    </location>
</feature>
<feature type="region of interest" description="Disordered" evidence="1">
    <location>
        <begin position="290"/>
        <end position="356"/>
    </location>
</feature>
<feature type="region of interest" description="Disordered" evidence="1">
    <location>
        <begin position="668"/>
        <end position="735"/>
    </location>
</feature>
<keyword evidence="2" id="KW-0812">Transmembrane</keyword>
<accession>A0ABM6FQX5</accession>
<feature type="chain" id="PRO_5046294984" description="FimV N-terminal domain-containing protein" evidence="3">
    <location>
        <begin position="37"/>
        <end position="1085"/>
    </location>
</feature>
<dbReference type="EMBL" id="CP010897">
    <property type="protein sequence ID" value="APD11208.1"/>
    <property type="molecule type" value="Genomic_DNA"/>
</dbReference>
<dbReference type="InterPro" id="IPR057840">
    <property type="entry name" value="FimV_N"/>
</dbReference>
<keyword evidence="3" id="KW-0732">Signal</keyword>
<dbReference type="InterPro" id="IPR038440">
    <property type="entry name" value="FimV_C_sf"/>
</dbReference>
<evidence type="ECO:0000259" key="4">
    <source>
        <dbReference type="Pfam" id="PF25800"/>
    </source>
</evidence>
<dbReference type="Gene3D" id="3.10.350.10">
    <property type="entry name" value="LysM domain"/>
    <property type="match status" value="1"/>
</dbReference>
<organism evidence="5 6">
    <name type="scientific">Pandoraea vervacti</name>
    <dbReference type="NCBI Taxonomy" id="656178"/>
    <lineage>
        <taxon>Bacteria</taxon>
        <taxon>Pseudomonadati</taxon>
        <taxon>Pseudomonadota</taxon>
        <taxon>Betaproteobacteria</taxon>
        <taxon>Burkholderiales</taxon>
        <taxon>Burkholderiaceae</taxon>
        <taxon>Pandoraea</taxon>
    </lineage>
</organism>
<dbReference type="InterPro" id="IPR018392">
    <property type="entry name" value="LysM"/>
</dbReference>
<gene>
    <name evidence="5" type="ORF">UC34_25245</name>
</gene>
<feature type="region of interest" description="Disordered" evidence="1">
    <location>
        <begin position="750"/>
        <end position="769"/>
    </location>
</feature>
<feature type="transmembrane region" description="Helical" evidence="2">
    <location>
        <begin position="524"/>
        <end position="542"/>
    </location>
</feature>
<dbReference type="Pfam" id="PF25800">
    <property type="entry name" value="FimV_N"/>
    <property type="match status" value="1"/>
</dbReference>
<reference evidence="6" key="1">
    <citation type="submission" date="2015-02" db="EMBL/GenBank/DDBJ databases">
        <title>Complete Genome Sequencing of Pandoraea vervacti NS15 sp. nov.</title>
        <authorList>
            <person name="Chan K.-G."/>
        </authorList>
    </citation>
    <scope>NUCLEOTIDE SEQUENCE [LARGE SCALE GENOMIC DNA]</scope>
    <source>
        <strain evidence="6">NS15</strain>
    </source>
</reference>
<feature type="signal peptide" evidence="3">
    <location>
        <begin position="1"/>
        <end position="36"/>
    </location>
</feature>
<dbReference type="CDD" id="cd00118">
    <property type="entry name" value="LysM"/>
    <property type="match status" value="1"/>
</dbReference>
<feature type="compositionally biased region" description="Polar residues" evidence="1">
    <location>
        <begin position="576"/>
        <end position="586"/>
    </location>
</feature>
<dbReference type="InterPro" id="IPR020011">
    <property type="entry name" value="FimV_C"/>
</dbReference>
<keyword evidence="6" id="KW-1185">Reference proteome</keyword>
<dbReference type="InterPro" id="IPR036779">
    <property type="entry name" value="LysM_dom_sf"/>
</dbReference>
<evidence type="ECO:0000256" key="1">
    <source>
        <dbReference type="SAM" id="MobiDB-lite"/>
    </source>
</evidence>
<protein>
    <recommendedName>
        <fullName evidence="4">FimV N-terminal domain-containing protein</fullName>
    </recommendedName>
</protein>
<sequence>MRKYSTGKRANSTRNSFRLSAAAAVLWSLGLLNAGAAEFGPQQVRSGPGQPLRAVIVLGNVSQAEADGLSVKLAPREAFRQAGLRYDPTLEKLSVSVAPTGGREAGYSGTYLVHVDSAEPVSTSFLDLLLVLEWRTGRQSNAITLSAMPEASAAQPQAVVPAAATANRAPAASSAVSSAPSASAAAGNAAGSAAGGDTRTVGRGDSLSSIAREYTGGEGGTTLAQMMTALFEANRSAFIGNDPNRLRQGATLTRPADSQVQSIPAAQARKFVSAAREQFDAYRARLADSTAQQVAPAGGRSAQGAIEAGKAPEAAAPATRDELKLSRPGKGGAGGTAGRAGGNEEEQIAQGKAQTEAQGRVNELQKNVADLQKLLAIKSQAVANLEQQAATASGATAQEKTAKPADGKTVSAPAATPSATSGAGRGAGKGAGSGTQSEAGNSDAKSADAAASGATAVAASGVAAGEGASAVSAQANASDAAAVAASASDVAAASAAAAASAPAAESKPAPNAAMNWRALTQNPYVLPGAGVLVVLLGLWWLMRRRRAEPPVGQPGPYDDGRDGHDGHVQPDAPHDSAQSAERTSSNAAGAAGVAGVAAAGVAGAAALYAANQAEADEHLHPDADATWTDPDEGAATAEDIPTDEVANEAAGAAELDAWDAEQDALTGQLADQVSGEADDPVSDEAAEASSHTAQFDAADTADTAAAPSESHTFEAPEPLASESTQTGPEALHEAASEPEIDWDAAFAEAAGQAPVAADAPDAPDAPVAHHEPVDATLSSLGAPGAAAAAGGVAATHASASGALTQTPQAPKADATPGGGVAGMLGDLDLGIPGQPANVGTISSDALPSLSKGIGSVQFTMAPPGDPRLAPGPASGDMDDMADLADLADAAEYADDLDGELSDADFDAAMLQAQQPANAPEAPRSYTDAAHEAPSLRPMSFDLSDFSLDLKGDDTASAASARVSAPTLPAAPGEQALVAHETVDAPAPQTDFAQVPGYPQTQQVAAPEPEVAAAPSAEPIAPRAAATDVPAAPAMPDEFHTKLELATAYQTIGDDDGARELLEEVIAGGDAAQQSVARARLAELGK</sequence>
<feature type="compositionally biased region" description="Basic and acidic residues" evidence="1">
    <location>
        <begin position="558"/>
        <end position="574"/>
    </location>
</feature>
<feature type="region of interest" description="Disordered" evidence="1">
    <location>
        <begin position="856"/>
        <end position="876"/>
    </location>
</feature>
<dbReference type="Gene3D" id="1.20.58.2200">
    <property type="match status" value="1"/>
</dbReference>
<feature type="compositionally biased region" description="Acidic residues" evidence="1">
    <location>
        <begin position="676"/>
        <end position="686"/>
    </location>
</feature>
<evidence type="ECO:0000313" key="5">
    <source>
        <dbReference type="EMBL" id="APD11208.1"/>
    </source>
</evidence>